<dbReference type="Pfam" id="PF04082">
    <property type="entry name" value="Fungal_trans"/>
    <property type="match status" value="1"/>
</dbReference>
<dbReference type="PANTHER" id="PTHR47660:SF2">
    <property type="entry name" value="TRANSCRIPTION FACTOR WITH C2H2 AND ZN(2)-CYS(6) DNA BINDING DOMAIN (EUROFUNG)"/>
    <property type="match status" value="1"/>
</dbReference>
<keyword evidence="5" id="KW-0539">Nucleus</keyword>
<proteinExistence type="predicted"/>
<evidence type="ECO:0000256" key="4">
    <source>
        <dbReference type="ARBA" id="ARBA00023163"/>
    </source>
</evidence>
<protein>
    <recommendedName>
        <fullName evidence="6">Xylanolytic transcriptional activator regulatory domain-containing protein</fullName>
    </recommendedName>
</protein>
<feature type="domain" description="Xylanolytic transcriptional activator regulatory" evidence="6">
    <location>
        <begin position="143"/>
        <end position="353"/>
    </location>
</feature>
<accession>A0AAD6D1J0</accession>
<evidence type="ECO:0000256" key="3">
    <source>
        <dbReference type="ARBA" id="ARBA00023015"/>
    </source>
</evidence>
<evidence type="ECO:0000313" key="8">
    <source>
        <dbReference type="Proteomes" id="UP001220324"/>
    </source>
</evidence>
<keyword evidence="1" id="KW-0479">Metal-binding</keyword>
<keyword evidence="2" id="KW-0862">Zinc</keyword>
<dbReference type="GO" id="GO:0046872">
    <property type="term" value="F:metal ion binding"/>
    <property type="evidence" value="ECO:0007669"/>
    <property type="project" value="UniProtKB-KW"/>
</dbReference>
<dbReference type="AlphaFoldDB" id="A0AAD6D1J0"/>
<reference evidence="7 8" key="1">
    <citation type="journal article" date="2023" name="IMA Fungus">
        <title>Comparative genomic study of the Penicillium genus elucidates a diverse pangenome and 15 lateral gene transfer events.</title>
        <authorList>
            <person name="Petersen C."/>
            <person name="Sorensen T."/>
            <person name="Nielsen M.R."/>
            <person name="Sondergaard T.E."/>
            <person name="Sorensen J.L."/>
            <person name="Fitzpatrick D.A."/>
            <person name="Frisvad J.C."/>
            <person name="Nielsen K.L."/>
        </authorList>
    </citation>
    <scope>NUCLEOTIDE SEQUENCE [LARGE SCALE GENOMIC DNA]</scope>
    <source>
        <strain evidence="7 8">IBT 35679</strain>
    </source>
</reference>
<keyword evidence="4" id="KW-0804">Transcription</keyword>
<evidence type="ECO:0000313" key="7">
    <source>
        <dbReference type="EMBL" id="KAJ5547309.1"/>
    </source>
</evidence>
<dbReference type="EMBL" id="JAQIZZ010000003">
    <property type="protein sequence ID" value="KAJ5547309.1"/>
    <property type="molecule type" value="Genomic_DNA"/>
</dbReference>
<keyword evidence="8" id="KW-1185">Reference proteome</keyword>
<evidence type="ECO:0000256" key="5">
    <source>
        <dbReference type="ARBA" id="ARBA00023242"/>
    </source>
</evidence>
<dbReference type="PANTHER" id="PTHR47660">
    <property type="entry name" value="TRANSCRIPTION FACTOR WITH C2H2 AND ZN(2)-CYS(6) DNA BINDING DOMAIN (EUROFUNG)-RELATED-RELATED"/>
    <property type="match status" value="1"/>
</dbReference>
<dbReference type="InterPro" id="IPR007219">
    <property type="entry name" value="XnlR_reg_dom"/>
</dbReference>
<name>A0AAD6D1J0_9EURO</name>
<keyword evidence="3" id="KW-0805">Transcription regulation</keyword>
<organism evidence="7 8">
    <name type="scientific">Penicillium frequentans</name>
    <dbReference type="NCBI Taxonomy" id="3151616"/>
    <lineage>
        <taxon>Eukaryota</taxon>
        <taxon>Fungi</taxon>
        <taxon>Dikarya</taxon>
        <taxon>Ascomycota</taxon>
        <taxon>Pezizomycotina</taxon>
        <taxon>Eurotiomycetes</taxon>
        <taxon>Eurotiomycetidae</taxon>
        <taxon>Eurotiales</taxon>
        <taxon>Aspergillaceae</taxon>
        <taxon>Penicillium</taxon>
    </lineage>
</organism>
<comment type="caution">
    <text evidence="7">The sequence shown here is derived from an EMBL/GenBank/DDBJ whole genome shotgun (WGS) entry which is preliminary data.</text>
</comment>
<sequence length="616" mass="69583">MAPFIHHSVSQSPIKSKDNFEVLLTSLLDLSNVTLAFGKTVGHWNPDFQNHREAEEANVHLEPTSHLYDPYSANLGISPSSKIVSTDTRDEILGMILKNCAKGNVTRVASAFPSAEVFSQLLLRFFESHALEEDTWIHIATYDANKAPRELVMACAASSAMQSTNNDVRRFGKALHSILHPYLFQVFENNIIRTRQLQYLQAFALFIQIGLWSGDRRMMEISEAVVGSIVHMLRCGGRYRSSAYHDISISPGDDSEILEVRWRDWVERESFKRLVYHIQVHCSKASLTTGSRPPVSYAELSLPLPSHRQLWMAKSSLEWKNIFLSLTSDGPSREVSTRDSIMNPLVLLYLPEIYDFDLAQFILLHSISSMIRDYQQIQGLCGSDEYDTTRIHIISSESQQHHLQSLLQSMRIINQSRKTPEASQRSLLIELLFMHLFTPFDQIEIAAGRDGQDEAKSVYRSAKIWSQRQQARLAVSSAGQAVRYLRQIPPAQFTEFHSIIAYQVSLCLWVYGTIGAIDGSIPADATAQFTLDTHELTKIQQWVNLKEGYPMISGFSSTKEARNENPVALSSTREVMICLRELLQCKGLEDKSLTSAVYDLMTALSISNPKFVVCQG</sequence>
<dbReference type="Proteomes" id="UP001220324">
    <property type="component" value="Unassembled WGS sequence"/>
</dbReference>
<evidence type="ECO:0000259" key="6">
    <source>
        <dbReference type="Pfam" id="PF04082"/>
    </source>
</evidence>
<evidence type="ECO:0000256" key="2">
    <source>
        <dbReference type="ARBA" id="ARBA00022833"/>
    </source>
</evidence>
<evidence type="ECO:0000256" key="1">
    <source>
        <dbReference type="ARBA" id="ARBA00022723"/>
    </source>
</evidence>
<gene>
    <name evidence="7" type="ORF">N7494_004894</name>
</gene>